<dbReference type="PRINTS" id="PR01046">
    <property type="entry name" value="TRNASYNTHPRO"/>
</dbReference>
<dbReference type="AlphaFoldDB" id="A0A851AJ51"/>
<feature type="non-terminal residue" evidence="2">
    <location>
        <position position="1"/>
    </location>
</feature>
<dbReference type="GO" id="GO:0005524">
    <property type="term" value="F:ATP binding"/>
    <property type="evidence" value="ECO:0007669"/>
    <property type="project" value="InterPro"/>
</dbReference>
<keyword evidence="3" id="KW-1185">Reference proteome</keyword>
<dbReference type="InterPro" id="IPR002316">
    <property type="entry name" value="Pro-tRNA-ligase_IIa"/>
</dbReference>
<dbReference type="SUPFAM" id="SSF55681">
    <property type="entry name" value="Class II aaRS and biotin synthetases"/>
    <property type="match status" value="1"/>
</dbReference>
<dbReference type="InterPro" id="IPR004499">
    <property type="entry name" value="Pro-tRNA-ligase_IIa_arc-type"/>
</dbReference>
<protein>
    <submittedName>
        <fullName evidence="2">SYEP ligase</fullName>
    </submittedName>
</protein>
<dbReference type="GO" id="GO:0005737">
    <property type="term" value="C:cytoplasm"/>
    <property type="evidence" value="ECO:0007669"/>
    <property type="project" value="InterPro"/>
</dbReference>
<proteinExistence type="predicted"/>
<comment type="caution">
    <text evidence="2">The sequence shown here is derived from an EMBL/GenBank/DDBJ whole genome shotgun (WGS) entry which is preliminary data.</text>
</comment>
<name>A0A851AJ51_SULDA</name>
<dbReference type="InterPro" id="IPR006195">
    <property type="entry name" value="aa-tRNA-synth_II"/>
</dbReference>
<dbReference type="EMBL" id="WEKW01013523">
    <property type="protein sequence ID" value="NWI27346.1"/>
    <property type="molecule type" value="Genomic_DNA"/>
</dbReference>
<accession>A0A851AJ51</accession>
<keyword evidence="2" id="KW-0436">Ligase</keyword>
<organism evidence="2 3">
    <name type="scientific">Sula dactylatra</name>
    <name type="common">Masked booby</name>
    <dbReference type="NCBI Taxonomy" id="56068"/>
    <lineage>
        <taxon>Eukaryota</taxon>
        <taxon>Metazoa</taxon>
        <taxon>Chordata</taxon>
        <taxon>Craniata</taxon>
        <taxon>Vertebrata</taxon>
        <taxon>Euteleostomi</taxon>
        <taxon>Archelosauria</taxon>
        <taxon>Archosauria</taxon>
        <taxon>Dinosauria</taxon>
        <taxon>Saurischia</taxon>
        <taxon>Theropoda</taxon>
        <taxon>Coelurosauria</taxon>
        <taxon>Aves</taxon>
        <taxon>Neognathae</taxon>
        <taxon>Neoaves</taxon>
        <taxon>Aequornithes</taxon>
        <taxon>Suliformes</taxon>
        <taxon>Sulidae</taxon>
        <taxon>Sula</taxon>
    </lineage>
</organism>
<dbReference type="PANTHER" id="PTHR43382">
    <property type="entry name" value="PROLYL-TRNA SYNTHETASE"/>
    <property type="match status" value="1"/>
</dbReference>
<dbReference type="PANTHER" id="PTHR43382:SF2">
    <property type="entry name" value="BIFUNCTIONAL GLUTAMATE_PROLINE--TRNA LIGASE"/>
    <property type="match status" value="1"/>
</dbReference>
<sequence length="157" mass="18652">KVITKSEMIEYYDVSGCYVLRPWAYAIWEAIKNFFDAEIKKLGVENCYFPMFVSQAALEKEKTHIADFAPEVCFKTLFGINWVYCAETQSCFLFTVMYPAYAKWVQSHRDLPIKLNQWCNVVRWEFKHPQPFLRTREFLWQEGHTAFATYEEAAEEV</sequence>
<dbReference type="GO" id="GO:0017101">
    <property type="term" value="C:aminoacyl-tRNA synthetase multienzyme complex"/>
    <property type="evidence" value="ECO:0007669"/>
    <property type="project" value="TreeGrafter"/>
</dbReference>
<dbReference type="Proteomes" id="UP000619137">
    <property type="component" value="Unassembled WGS sequence"/>
</dbReference>
<feature type="non-terminal residue" evidence="2">
    <location>
        <position position="157"/>
    </location>
</feature>
<evidence type="ECO:0000313" key="2">
    <source>
        <dbReference type="EMBL" id="NWI27346.1"/>
    </source>
</evidence>
<gene>
    <name evidence="2" type="primary">Eprs</name>
    <name evidence="2" type="ORF">SULDAC_R05147</name>
</gene>
<dbReference type="GO" id="GO:0004827">
    <property type="term" value="F:proline-tRNA ligase activity"/>
    <property type="evidence" value="ECO:0007669"/>
    <property type="project" value="InterPro"/>
</dbReference>
<feature type="domain" description="Aminoacyl-transfer RNA synthetases class-II family profile" evidence="1">
    <location>
        <begin position="27"/>
        <end position="157"/>
    </location>
</feature>
<evidence type="ECO:0000313" key="3">
    <source>
        <dbReference type="Proteomes" id="UP000619137"/>
    </source>
</evidence>
<dbReference type="InterPro" id="IPR045864">
    <property type="entry name" value="aa-tRNA-synth_II/BPL/LPL"/>
</dbReference>
<reference evidence="2" key="1">
    <citation type="submission" date="2019-10" db="EMBL/GenBank/DDBJ databases">
        <title>Bird 10,000 Genomes (B10K) Project - Family phase.</title>
        <authorList>
            <person name="Zhang G."/>
        </authorList>
    </citation>
    <scope>NUCLEOTIDE SEQUENCE</scope>
    <source>
        <strain evidence="2">B10K-DU-002-49</strain>
        <tissue evidence="2">Muscle</tissue>
    </source>
</reference>
<dbReference type="Gene3D" id="3.30.930.10">
    <property type="entry name" value="Bira Bifunctional Protein, Domain 2"/>
    <property type="match status" value="2"/>
</dbReference>
<evidence type="ECO:0000259" key="1">
    <source>
        <dbReference type="PROSITE" id="PS50862"/>
    </source>
</evidence>
<dbReference type="PROSITE" id="PS50862">
    <property type="entry name" value="AA_TRNA_LIGASE_II"/>
    <property type="match status" value="1"/>
</dbReference>
<dbReference type="GO" id="GO:0006433">
    <property type="term" value="P:prolyl-tRNA aminoacylation"/>
    <property type="evidence" value="ECO:0007669"/>
    <property type="project" value="InterPro"/>
</dbReference>